<feature type="transmembrane region" description="Helical" evidence="2">
    <location>
        <begin position="114"/>
        <end position="135"/>
    </location>
</feature>
<name>A0AAD6GDB9_9EURO</name>
<dbReference type="PROSITE" id="PS50011">
    <property type="entry name" value="PROTEIN_KINASE_DOM"/>
    <property type="match status" value="1"/>
</dbReference>
<dbReference type="AlphaFoldDB" id="A0AAD6GDB9"/>
<dbReference type="Gene3D" id="1.10.510.10">
    <property type="entry name" value="Transferase(Phosphotransferase) domain 1"/>
    <property type="match status" value="1"/>
</dbReference>
<dbReference type="InterPro" id="IPR000719">
    <property type="entry name" value="Prot_kinase_dom"/>
</dbReference>
<dbReference type="Pfam" id="PF07714">
    <property type="entry name" value="PK_Tyr_Ser-Thr"/>
    <property type="match status" value="1"/>
</dbReference>
<dbReference type="SUPFAM" id="SSF56112">
    <property type="entry name" value="Protein kinase-like (PK-like)"/>
    <property type="match status" value="1"/>
</dbReference>
<organism evidence="4 5">
    <name type="scientific">Penicillium frequentans</name>
    <dbReference type="NCBI Taxonomy" id="3151616"/>
    <lineage>
        <taxon>Eukaryota</taxon>
        <taxon>Fungi</taxon>
        <taxon>Dikarya</taxon>
        <taxon>Ascomycota</taxon>
        <taxon>Pezizomycotina</taxon>
        <taxon>Eurotiomycetes</taxon>
        <taxon>Eurotiomycetidae</taxon>
        <taxon>Eurotiales</taxon>
        <taxon>Aspergillaceae</taxon>
        <taxon>Penicillium</taxon>
    </lineage>
</organism>
<protein>
    <recommendedName>
        <fullName evidence="3">Protein kinase domain-containing protein</fullName>
    </recommendedName>
</protein>
<evidence type="ECO:0000256" key="2">
    <source>
        <dbReference type="SAM" id="Phobius"/>
    </source>
</evidence>
<evidence type="ECO:0000259" key="3">
    <source>
        <dbReference type="PROSITE" id="PS50011"/>
    </source>
</evidence>
<proteinExistence type="predicted"/>
<evidence type="ECO:0000256" key="1">
    <source>
        <dbReference type="SAM" id="MobiDB-lite"/>
    </source>
</evidence>
<keyword evidence="2" id="KW-0812">Transmembrane</keyword>
<dbReference type="InterPro" id="IPR001245">
    <property type="entry name" value="Ser-Thr/Tyr_kinase_cat_dom"/>
</dbReference>
<comment type="caution">
    <text evidence="4">The sequence shown here is derived from an EMBL/GenBank/DDBJ whole genome shotgun (WGS) entry which is preliminary data.</text>
</comment>
<dbReference type="InterPro" id="IPR011009">
    <property type="entry name" value="Kinase-like_dom_sf"/>
</dbReference>
<keyword evidence="5" id="KW-1185">Reference proteome</keyword>
<gene>
    <name evidence="4" type="ORF">N7494_009913</name>
</gene>
<reference evidence="4 5" key="1">
    <citation type="journal article" date="2023" name="IMA Fungus">
        <title>Comparative genomic study of the Penicillium genus elucidates a diverse pangenome and 15 lateral gene transfer events.</title>
        <authorList>
            <person name="Petersen C."/>
            <person name="Sorensen T."/>
            <person name="Nielsen M.R."/>
            <person name="Sondergaard T.E."/>
            <person name="Sorensen J.L."/>
            <person name="Fitzpatrick D.A."/>
            <person name="Frisvad J.C."/>
            <person name="Nielsen K.L."/>
        </authorList>
    </citation>
    <scope>NUCLEOTIDE SEQUENCE [LARGE SCALE GENOMIC DNA]</scope>
    <source>
        <strain evidence="4 5">IBT 35679</strain>
    </source>
</reference>
<accession>A0AAD6GDB9</accession>
<feature type="transmembrane region" description="Helical" evidence="2">
    <location>
        <begin position="12"/>
        <end position="35"/>
    </location>
</feature>
<evidence type="ECO:0000313" key="4">
    <source>
        <dbReference type="EMBL" id="KAJ5533361.1"/>
    </source>
</evidence>
<evidence type="ECO:0000313" key="5">
    <source>
        <dbReference type="Proteomes" id="UP001220324"/>
    </source>
</evidence>
<keyword evidence="2" id="KW-1133">Transmembrane helix</keyword>
<feature type="transmembrane region" description="Helical" evidence="2">
    <location>
        <begin position="87"/>
        <end position="108"/>
    </location>
</feature>
<dbReference type="GO" id="GO:0005524">
    <property type="term" value="F:ATP binding"/>
    <property type="evidence" value="ECO:0007669"/>
    <property type="project" value="InterPro"/>
</dbReference>
<dbReference type="EMBL" id="JAQIZZ010000007">
    <property type="protein sequence ID" value="KAJ5533361.1"/>
    <property type="molecule type" value="Genomic_DNA"/>
</dbReference>
<feature type="transmembrane region" description="Helical" evidence="2">
    <location>
        <begin position="47"/>
        <end position="67"/>
    </location>
</feature>
<feature type="domain" description="Protein kinase" evidence="3">
    <location>
        <begin position="312"/>
        <end position="571"/>
    </location>
</feature>
<feature type="transmembrane region" description="Helical" evidence="2">
    <location>
        <begin position="147"/>
        <end position="167"/>
    </location>
</feature>
<feature type="region of interest" description="Disordered" evidence="1">
    <location>
        <begin position="272"/>
        <end position="297"/>
    </location>
</feature>
<keyword evidence="2" id="KW-0472">Membrane</keyword>
<dbReference type="GO" id="GO:0004672">
    <property type="term" value="F:protein kinase activity"/>
    <property type="evidence" value="ECO:0007669"/>
    <property type="project" value="InterPro"/>
</dbReference>
<dbReference type="Proteomes" id="UP001220324">
    <property type="component" value="Unassembled WGS sequence"/>
</dbReference>
<sequence length="571" mass="62393">MNKYDPSRAWRCAIVSLISFSGLFYFSVLVAQILFFRSPPVSNGVLMTLSMVIFFASIMLWCSSALLNQFMSTFRKHHRTSSRRSKLELGAVLAVIWTSTLPTVLHLFESRPSVQLGYTVLLASAFLGSVLDYVASSLDSSVIRIRFPYHCTSLGLLCLAPAAQALVETRPASPTLALDFIWMVVGNCLGAAVYLTSPLERFDVLPCLQPSLCAMYLCVIFSLRNTPVLLDAAAVILFEDHNSARTASAKIMSVGNLKEYMLFDFDTIKAQSRPPPTSSPGFAGKEKSARAAPKRPVLRRSQKTVTGPIKGLCLPRLQGLDNITSVLIVRHESPWDTYQQAISYDLAGEVTIASRRTRPSRMVAIRKYRRQDARSLIDRFGRLEHANILSFHEYYIDGDSAFFLVADLSLTLAHVVACSDLYPSEAELGSILCQILDGMRYLAASGLAHQALVCSNILLGLDGIIKIGKSSFPRIGSSSPVAASPEHCVDCLTQQSEATCIATIPSITMQLMQKYDKADGALGVDDLKRWPMGSAAVEFLGASGAAVSLEVLRQVSDSAWARNLLMPGSIP</sequence>